<organism evidence="4 5">
    <name type="scientific">Pseudokineococcus lusitanus</name>
    <dbReference type="NCBI Taxonomy" id="763993"/>
    <lineage>
        <taxon>Bacteria</taxon>
        <taxon>Bacillati</taxon>
        <taxon>Actinomycetota</taxon>
        <taxon>Actinomycetes</taxon>
        <taxon>Kineosporiales</taxon>
        <taxon>Kineosporiaceae</taxon>
        <taxon>Pseudokineococcus</taxon>
    </lineage>
</organism>
<gene>
    <name evidence="4" type="ORF">EDC03_2520</name>
</gene>
<keyword evidence="2" id="KW-0812">Transmembrane</keyword>
<dbReference type="RefSeq" id="WP_123380585.1">
    <property type="nucleotide sequence ID" value="NZ_RJKN01000006.1"/>
</dbReference>
<protein>
    <recommendedName>
        <fullName evidence="3">DUF6286 domain-containing protein</fullName>
    </recommendedName>
</protein>
<dbReference type="Proteomes" id="UP000276232">
    <property type="component" value="Unassembled WGS sequence"/>
</dbReference>
<evidence type="ECO:0000256" key="1">
    <source>
        <dbReference type="SAM" id="MobiDB-lite"/>
    </source>
</evidence>
<dbReference type="AlphaFoldDB" id="A0A3N1GWZ4"/>
<keyword evidence="2" id="KW-1133">Transmembrane helix</keyword>
<keyword evidence="5" id="KW-1185">Reference proteome</keyword>
<feature type="domain" description="DUF6286" evidence="3">
    <location>
        <begin position="97"/>
        <end position="192"/>
    </location>
</feature>
<evidence type="ECO:0000313" key="5">
    <source>
        <dbReference type="Proteomes" id="UP000276232"/>
    </source>
</evidence>
<reference evidence="4 5" key="1">
    <citation type="journal article" date="2015" name="Stand. Genomic Sci.">
        <title>Genomic Encyclopedia of Bacterial and Archaeal Type Strains, Phase III: the genomes of soil and plant-associated and newly described type strains.</title>
        <authorList>
            <person name="Whitman W.B."/>
            <person name="Woyke T."/>
            <person name="Klenk H.P."/>
            <person name="Zhou Y."/>
            <person name="Lilburn T.G."/>
            <person name="Beck B.J."/>
            <person name="De Vos P."/>
            <person name="Vandamme P."/>
            <person name="Eisen J.A."/>
            <person name="Garrity G."/>
            <person name="Hugenholtz P."/>
            <person name="Kyrpides N.C."/>
        </authorList>
    </citation>
    <scope>NUCLEOTIDE SEQUENCE [LARGE SCALE GENOMIC DNA]</scope>
    <source>
        <strain evidence="4 5">CECT 7306</strain>
    </source>
</reference>
<evidence type="ECO:0000313" key="4">
    <source>
        <dbReference type="EMBL" id="ROP34699.1"/>
    </source>
</evidence>
<proteinExistence type="predicted"/>
<dbReference type="InterPro" id="IPR046253">
    <property type="entry name" value="DUF6286"/>
</dbReference>
<dbReference type="Pfam" id="PF19803">
    <property type="entry name" value="DUF6286"/>
    <property type="match status" value="1"/>
</dbReference>
<accession>A0A3N1GWZ4</accession>
<feature type="compositionally biased region" description="Low complexity" evidence="1">
    <location>
        <begin position="1"/>
        <end position="14"/>
    </location>
</feature>
<evidence type="ECO:0000256" key="2">
    <source>
        <dbReference type="SAM" id="Phobius"/>
    </source>
</evidence>
<feature type="transmembrane region" description="Helical" evidence="2">
    <location>
        <begin position="33"/>
        <end position="56"/>
    </location>
</feature>
<dbReference type="EMBL" id="RJKN01000006">
    <property type="protein sequence ID" value="ROP34699.1"/>
    <property type="molecule type" value="Genomic_DNA"/>
</dbReference>
<dbReference type="OrthoDB" id="5195315at2"/>
<feature type="transmembrane region" description="Helical" evidence="2">
    <location>
        <begin position="76"/>
        <end position="104"/>
    </location>
</feature>
<name>A0A3N1GWZ4_9ACTN</name>
<comment type="caution">
    <text evidence="4">The sequence shown here is derived from an EMBL/GenBank/DDBJ whole genome shotgun (WGS) entry which is preliminary data.</text>
</comment>
<evidence type="ECO:0000259" key="3">
    <source>
        <dbReference type="Pfam" id="PF19803"/>
    </source>
</evidence>
<sequence length="198" mass="19885">MTTTTGPRTAPATGSGDRGTGARTMRPAPARTGAGRVPVLAAVVAVLLLALAVVLVRDALVGLGTLAGSPWLPAAVEALVGLTPSAAVAVVGVLVALVGLWLLLQGFRRRTRSEVSVRSQTGVFTGTSDVARLASGAARSVDGVLDASSSASLRSVTVKVVGTGDVQAQVQEAVTRRLSALDPAPRVRVRATTDGSSS</sequence>
<feature type="region of interest" description="Disordered" evidence="1">
    <location>
        <begin position="1"/>
        <end position="30"/>
    </location>
</feature>
<keyword evidence="2" id="KW-0472">Membrane</keyword>
<dbReference type="InParanoid" id="A0A3N1GWZ4"/>